<dbReference type="EMBL" id="SDGZ01000024">
    <property type="protein sequence ID" value="TYC48027.1"/>
    <property type="molecule type" value="Genomic_DNA"/>
</dbReference>
<dbReference type="RefSeq" id="WP_148623432.1">
    <property type="nucleotide sequence ID" value="NZ_SDGZ01000024.1"/>
</dbReference>
<organism evidence="1 2">
    <name type="scientific">Weissella muntiaci</name>
    <dbReference type="NCBI Taxonomy" id="2508881"/>
    <lineage>
        <taxon>Bacteria</taxon>
        <taxon>Bacillati</taxon>
        <taxon>Bacillota</taxon>
        <taxon>Bacilli</taxon>
        <taxon>Lactobacillales</taxon>
        <taxon>Lactobacillaceae</taxon>
        <taxon>Weissella</taxon>
    </lineage>
</organism>
<gene>
    <name evidence="1" type="ORF">ESZ50_09635</name>
</gene>
<evidence type="ECO:0008006" key="3">
    <source>
        <dbReference type="Google" id="ProtNLM"/>
    </source>
</evidence>
<keyword evidence="2" id="KW-1185">Reference proteome</keyword>
<comment type="caution">
    <text evidence="1">The sequence shown here is derived from an EMBL/GenBank/DDBJ whole genome shotgun (WGS) entry which is preliminary data.</text>
</comment>
<evidence type="ECO:0000313" key="2">
    <source>
        <dbReference type="Proteomes" id="UP000371977"/>
    </source>
</evidence>
<accession>A0A6C2C2I6</accession>
<dbReference type="AlphaFoldDB" id="A0A6C2C2I6"/>
<protein>
    <recommendedName>
        <fullName evidence="3">ASCH domain-containing protein</fullName>
    </recommendedName>
</protein>
<proteinExistence type="predicted"/>
<sequence length="181" mass="20558">MKTITVDPQYLVDIMIGQKTTDIKTEATDFRGDILVASNGIRQSGLPTRMAGAVVALTDVVELADGRFEWQFTLRNLVRPFRVVGQAGLFDVDENVIVEPINWYDTKAEDAAHAKIGAWIDAYVAQHPDIERIPRTDIPDEIAAMASSFDQWRLAYYPFIEKPSKQQKLAFRKTRYDVDHE</sequence>
<evidence type="ECO:0000313" key="1">
    <source>
        <dbReference type="EMBL" id="TYC48027.1"/>
    </source>
</evidence>
<dbReference type="Proteomes" id="UP000371977">
    <property type="component" value="Unassembled WGS sequence"/>
</dbReference>
<name>A0A6C2C2I6_9LACO</name>
<reference evidence="1 2" key="1">
    <citation type="submission" date="2019-01" db="EMBL/GenBank/DDBJ databases">
        <title>Weissella sp. nov., a novel lactic acid bacterium isolated from animal feces.</title>
        <authorList>
            <person name="Wang L.-T."/>
        </authorList>
    </citation>
    <scope>NUCLEOTIDE SEQUENCE [LARGE SCALE GENOMIC DNA]</scope>
    <source>
        <strain evidence="1 2">8H-2</strain>
    </source>
</reference>
<dbReference type="OrthoDB" id="2151615at2"/>